<comment type="subcellular location">
    <subcellularLocation>
        <location evidence="1">Membrane</location>
        <topology evidence="1">Multi-pass membrane protein</topology>
    </subcellularLocation>
</comment>
<sequence length="308" mass="32730">MRTHADTTETAGGLSGSKRTRAVFEALFVTVLWSSSYVLIKVGLEEIPAVTFAGLRYGVATVVLVPLFLRGGGHRSVRRLERRELAVLLALGLFMYAITQGAQFLALQYLRAATVSLLLTFTPAVVALCSVPLLGERASRRQWLWMAVLFVGVGVYFYPFDLGVLALVGLGIMAVGLLSNALASILGRYANRDGTLSALGVTTVSMGVGSALLLGTGIAVQGLPSLSLRSWAIVLWLAVVNTAFAFTLWNRTLQTLTATESSVINNTMLVQVALLGWIFLGESLTLTDGLGMAAVLAGALLVQVAGRR</sequence>
<evidence type="ECO:0000313" key="7">
    <source>
        <dbReference type="EMBL" id="UTF54727.1"/>
    </source>
</evidence>
<evidence type="ECO:0000256" key="1">
    <source>
        <dbReference type="ARBA" id="ARBA00004141"/>
    </source>
</evidence>
<feature type="transmembrane region" description="Helical" evidence="5">
    <location>
        <begin position="22"/>
        <end position="40"/>
    </location>
</feature>
<dbReference type="KEGG" id="sawl:NGM29_05505"/>
<reference evidence="7" key="1">
    <citation type="submission" date="2022-06" db="EMBL/GenBank/DDBJ databases">
        <title>Diverse halophilic archaea isolated from saline environments.</title>
        <authorList>
            <person name="Cui H.-L."/>
        </authorList>
    </citation>
    <scope>NUCLEOTIDE SEQUENCE</scope>
    <source>
        <strain evidence="7">WLHS1</strain>
    </source>
</reference>
<dbReference type="InterPro" id="IPR000620">
    <property type="entry name" value="EamA_dom"/>
</dbReference>
<dbReference type="InterPro" id="IPR037185">
    <property type="entry name" value="EmrE-like"/>
</dbReference>
<evidence type="ECO:0000313" key="8">
    <source>
        <dbReference type="Proteomes" id="UP001056855"/>
    </source>
</evidence>
<evidence type="ECO:0000256" key="4">
    <source>
        <dbReference type="ARBA" id="ARBA00023136"/>
    </source>
</evidence>
<evidence type="ECO:0000256" key="2">
    <source>
        <dbReference type="ARBA" id="ARBA00022692"/>
    </source>
</evidence>
<name>A0A9E7NDH8_9EURY</name>
<feature type="transmembrane region" description="Helical" evidence="5">
    <location>
        <begin position="52"/>
        <end position="73"/>
    </location>
</feature>
<dbReference type="Gene3D" id="1.10.3730.20">
    <property type="match status" value="1"/>
</dbReference>
<protein>
    <submittedName>
        <fullName evidence="7">DMT family transporter</fullName>
    </submittedName>
</protein>
<gene>
    <name evidence="7" type="ORF">NGM29_05505</name>
</gene>
<dbReference type="Pfam" id="PF00892">
    <property type="entry name" value="EamA"/>
    <property type="match status" value="2"/>
</dbReference>
<dbReference type="PANTHER" id="PTHR32322">
    <property type="entry name" value="INNER MEMBRANE TRANSPORTER"/>
    <property type="match status" value="1"/>
</dbReference>
<feature type="transmembrane region" description="Helical" evidence="5">
    <location>
        <begin position="231"/>
        <end position="250"/>
    </location>
</feature>
<dbReference type="Proteomes" id="UP001056855">
    <property type="component" value="Chromosome"/>
</dbReference>
<dbReference type="PANTHER" id="PTHR32322:SF2">
    <property type="entry name" value="EAMA DOMAIN-CONTAINING PROTEIN"/>
    <property type="match status" value="1"/>
</dbReference>
<organism evidence="7 8">
    <name type="scientific">Natronosalvus rutilus</name>
    <dbReference type="NCBI Taxonomy" id="2953753"/>
    <lineage>
        <taxon>Archaea</taxon>
        <taxon>Methanobacteriati</taxon>
        <taxon>Methanobacteriota</taxon>
        <taxon>Stenosarchaea group</taxon>
        <taxon>Halobacteria</taxon>
        <taxon>Halobacteriales</taxon>
        <taxon>Natrialbaceae</taxon>
        <taxon>Natronosalvus</taxon>
    </lineage>
</organism>
<dbReference type="InterPro" id="IPR050638">
    <property type="entry name" value="AA-Vitamin_Transporters"/>
</dbReference>
<dbReference type="EMBL" id="CP100355">
    <property type="protein sequence ID" value="UTF54727.1"/>
    <property type="molecule type" value="Genomic_DNA"/>
</dbReference>
<dbReference type="RefSeq" id="WP_254159433.1">
    <property type="nucleotide sequence ID" value="NZ_CP100355.1"/>
</dbReference>
<keyword evidence="4 5" id="KW-0472">Membrane</keyword>
<proteinExistence type="predicted"/>
<feature type="transmembrane region" description="Helical" evidence="5">
    <location>
        <begin position="164"/>
        <end position="186"/>
    </location>
</feature>
<feature type="transmembrane region" description="Helical" evidence="5">
    <location>
        <begin position="142"/>
        <end position="158"/>
    </location>
</feature>
<keyword evidence="8" id="KW-1185">Reference proteome</keyword>
<accession>A0A9E7NDH8</accession>
<dbReference type="SUPFAM" id="SSF103481">
    <property type="entry name" value="Multidrug resistance efflux transporter EmrE"/>
    <property type="match status" value="2"/>
</dbReference>
<keyword evidence="3 5" id="KW-1133">Transmembrane helix</keyword>
<feature type="transmembrane region" description="Helical" evidence="5">
    <location>
        <begin position="198"/>
        <end position="219"/>
    </location>
</feature>
<dbReference type="GO" id="GO:0016020">
    <property type="term" value="C:membrane"/>
    <property type="evidence" value="ECO:0007669"/>
    <property type="project" value="UniProtKB-SubCell"/>
</dbReference>
<keyword evidence="2 5" id="KW-0812">Transmembrane</keyword>
<feature type="transmembrane region" description="Helical" evidence="5">
    <location>
        <begin position="262"/>
        <end position="280"/>
    </location>
</feature>
<dbReference type="AlphaFoldDB" id="A0A9E7NDH8"/>
<evidence type="ECO:0000259" key="6">
    <source>
        <dbReference type="Pfam" id="PF00892"/>
    </source>
</evidence>
<evidence type="ECO:0000256" key="3">
    <source>
        <dbReference type="ARBA" id="ARBA00022989"/>
    </source>
</evidence>
<feature type="domain" description="EamA" evidence="6">
    <location>
        <begin position="170"/>
        <end position="302"/>
    </location>
</feature>
<feature type="transmembrane region" description="Helical" evidence="5">
    <location>
        <begin position="112"/>
        <end position="135"/>
    </location>
</feature>
<feature type="domain" description="EamA" evidence="6">
    <location>
        <begin position="23"/>
        <end position="155"/>
    </location>
</feature>
<dbReference type="GeneID" id="73289481"/>
<feature type="transmembrane region" description="Helical" evidence="5">
    <location>
        <begin position="85"/>
        <end position="106"/>
    </location>
</feature>
<feature type="transmembrane region" description="Helical" evidence="5">
    <location>
        <begin position="286"/>
        <end position="306"/>
    </location>
</feature>
<evidence type="ECO:0000256" key="5">
    <source>
        <dbReference type="SAM" id="Phobius"/>
    </source>
</evidence>